<reference evidence="3" key="1">
    <citation type="submission" date="2020-12" db="EMBL/GenBank/DDBJ databases">
        <title>Metabolic potential, ecology and presence of endohyphal bacteria is reflected in genomic diversity of Mucoromycotina.</title>
        <authorList>
            <person name="Muszewska A."/>
            <person name="Okrasinska A."/>
            <person name="Steczkiewicz K."/>
            <person name="Drgas O."/>
            <person name="Orlowska M."/>
            <person name="Perlinska-Lenart U."/>
            <person name="Aleksandrzak-Piekarczyk T."/>
            <person name="Szatraj K."/>
            <person name="Zielenkiewicz U."/>
            <person name="Pilsyk S."/>
            <person name="Malc E."/>
            <person name="Mieczkowski P."/>
            <person name="Kruszewska J.S."/>
            <person name="Biernat P."/>
            <person name="Pawlowska J."/>
        </authorList>
    </citation>
    <scope>NUCLEOTIDE SEQUENCE</scope>
    <source>
        <strain evidence="3">WA0000051536</strain>
    </source>
</reference>
<evidence type="ECO:0000256" key="1">
    <source>
        <dbReference type="ARBA" id="ARBA00022801"/>
    </source>
</evidence>
<dbReference type="GO" id="GO:0016787">
    <property type="term" value="F:hydrolase activity"/>
    <property type="evidence" value="ECO:0007669"/>
    <property type="project" value="UniProtKB-KW"/>
</dbReference>
<dbReference type="PANTHER" id="PTHR48081">
    <property type="entry name" value="AB HYDROLASE SUPERFAMILY PROTEIN C4A8.06C"/>
    <property type="match status" value="1"/>
</dbReference>
<evidence type="ECO:0000313" key="4">
    <source>
        <dbReference type="Proteomes" id="UP000612746"/>
    </source>
</evidence>
<accession>A0A8H7UBX0</accession>
<gene>
    <name evidence="3" type="ORF">INT44_000375</name>
</gene>
<dbReference type="EMBL" id="JAEPRA010000014">
    <property type="protein sequence ID" value="KAG2175897.1"/>
    <property type="molecule type" value="Genomic_DNA"/>
</dbReference>
<sequence length="301" mass="34169">MVSSQTIVYKTVQDVDIHGDVYIPDNHTADKQYSAILYLHGGGMTIGHRNMLPMAQVTKFTDKNWIVVSIDYRLIPESTFQDACQDVMDAYQWMKTEGKSLYGIDADNIAIIGSSAGARLALIAGYMLNEPPKCVVSLYGQTDFAVNNASWMSLRKLEVTEEEAFSMVNKQAVCTSTEWESPEHKGRMAYLAWVVQHDQMLEAYFGKNYDESLLQKYSPRSNVHSSYPPTFVIHGKEDSLTPYTHAEAMYEALQKKNIESQLLLVDGADHAFDLQWTFLEPKRAEEFMDVSLVPFLTQYLK</sequence>
<dbReference type="InterPro" id="IPR029058">
    <property type="entry name" value="AB_hydrolase_fold"/>
</dbReference>
<dbReference type="SUPFAM" id="SSF53474">
    <property type="entry name" value="alpha/beta-Hydrolases"/>
    <property type="match status" value="1"/>
</dbReference>
<dbReference type="AlphaFoldDB" id="A0A8H7UBX0"/>
<dbReference type="OrthoDB" id="408631at2759"/>
<dbReference type="Gene3D" id="3.40.50.1820">
    <property type="entry name" value="alpha/beta hydrolase"/>
    <property type="match status" value="1"/>
</dbReference>
<dbReference type="Pfam" id="PF20434">
    <property type="entry name" value="BD-FAE"/>
    <property type="match status" value="1"/>
</dbReference>
<evidence type="ECO:0000259" key="2">
    <source>
        <dbReference type="Pfam" id="PF20434"/>
    </source>
</evidence>
<keyword evidence="4" id="KW-1185">Reference proteome</keyword>
<dbReference type="InterPro" id="IPR049492">
    <property type="entry name" value="BD-FAE-like_dom"/>
</dbReference>
<feature type="domain" description="BD-FAE-like" evidence="2">
    <location>
        <begin position="20"/>
        <end position="253"/>
    </location>
</feature>
<comment type="caution">
    <text evidence="3">The sequence shown here is derived from an EMBL/GenBank/DDBJ whole genome shotgun (WGS) entry which is preliminary data.</text>
</comment>
<dbReference type="InterPro" id="IPR050300">
    <property type="entry name" value="GDXG_lipolytic_enzyme"/>
</dbReference>
<keyword evidence="1" id="KW-0378">Hydrolase</keyword>
<dbReference type="PANTHER" id="PTHR48081:SF3">
    <property type="entry name" value="ALPHA_BETA HYDROLASE FOLD-3 DOMAIN-CONTAINING PROTEIN"/>
    <property type="match status" value="1"/>
</dbReference>
<proteinExistence type="predicted"/>
<protein>
    <recommendedName>
        <fullName evidence="2">BD-FAE-like domain-containing protein</fullName>
    </recommendedName>
</protein>
<evidence type="ECO:0000313" key="3">
    <source>
        <dbReference type="EMBL" id="KAG2175897.1"/>
    </source>
</evidence>
<name>A0A8H7UBX0_9FUNG</name>
<dbReference type="Proteomes" id="UP000612746">
    <property type="component" value="Unassembled WGS sequence"/>
</dbReference>
<organism evidence="3 4">
    <name type="scientific">Umbelopsis vinacea</name>
    <dbReference type="NCBI Taxonomy" id="44442"/>
    <lineage>
        <taxon>Eukaryota</taxon>
        <taxon>Fungi</taxon>
        <taxon>Fungi incertae sedis</taxon>
        <taxon>Mucoromycota</taxon>
        <taxon>Mucoromycotina</taxon>
        <taxon>Umbelopsidomycetes</taxon>
        <taxon>Umbelopsidales</taxon>
        <taxon>Umbelopsidaceae</taxon>
        <taxon>Umbelopsis</taxon>
    </lineage>
</organism>